<dbReference type="SUPFAM" id="SSF54506">
    <property type="entry name" value="Diaminopimelate epimerase-like"/>
    <property type="match status" value="1"/>
</dbReference>
<evidence type="ECO:0000256" key="1">
    <source>
        <dbReference type="PIRSR" id="PIRSR016184-1"/>
    </source>
</evidence>
<gene>
    <name evidence="2" type="ORF">BN869_000008758_1</name>
</gene>
<dbReference type="Gene3D" id="3.10.310.10">
    <property type="entry name" value="Diaminopimelate Epimerase, Chain A, domain 1"/>
    <property type="match status" value="2"/>
</dbReference>
<dbReference type="PANTHER" id="PTHR13774:SF32">
    <property type="entry name" value="ANTISENSE-ENHANCING SEQUENCE 1"/>
    <property type="match status" value="1"/>
</dbReference>
<evidence type="ECO:0000313" key="2">
    <source>
        <dbReference type="EMBL" id="CEO52700.1"/>
    </source>
</evidence>
<dbReference type="AlphaFoldDB" id="A0A0B7KCQ4"/>
<name>A0A0B7KCQ4_BIOOC</name>
<dbReference type="GO" id="GO:0016853">
    <property type="term" value="F:isomerase activity"/>
    <property type="evidence" value="ECO:0007669"/>
    <property type="project" value="TreeGrafter"/>
</dbReference>
<accession>A0A0B7KCQ4</accession>
<dbReference type="Pfam" id="PF02567">
    <property type="entry name" value="PhzC-PhzF"/>
    <property type="match status" value="1"/>
</dbReference>
<dbReference type="InterPro" id="IPR003719">
    <property type="entry name" value="Phenazine_PhzF-like"/>
</dbReference>
<evidence type="ECO:0008006" key="3">
    <source>
        <dbReference type="Google" id="ProtNLM"/>
    </source>
</evidence>
<proteinExistence type="predicted"/>
<dbReference type="NCBIfam" id="TIGR00654">
    <property type="entry name" value="PhzF_family"/>
    <property type="match status" value="1"/>
</dbReference>
<dbReference type="EMBL" id="CDPU01000030">
    <property type="protein sequence ID" value="CEO52700.1"/>
    <property type="molecule type" value="Genomic_DNA"/>
</dbReference>
<protein>
    <recommendedName>
        <fullName evidence="3">Phenazine biosynthesis protein</fullName>
    </recommendedName>
</protein>
<organism evidence="2">
    <name type="scientific">Bionectria ochroleuca</name>
    <name type="common">Gliocladium roseum</name>
    <dbReference type="NCBI Taxonomy" id="29856"/>
    <lineage>
        <taxon>Eukaryota</taxon>
        <taxon>Fungi</taxon>
        <taxon>Dikarya</taxon>
        <taxon>Ascomycota</taxon>
        <taxon>Pezizomycotina</taxon>
        <taxon>Sordariomycetes</taxon>
        <taxon>Hypocreomycetidae</taxon>
        <taxon>Hypocreales</taxon>
        <taxon>Bionectriaceae</taxon>
        <taxon>Clonostachys</taxon>
    </lineage>
</organism>
<feature type="active site" evidence="1">
    <location>
        <position position="50"/>
    </location>
</feature>
<dbReference type="PANTHER" id="PTHR13774">
    <property type="entry name" value="PHENAZINE BIOSYNTHESIS PROTEIN"/>
    <property type="match status" value="1"/>
</dbReference>
<reference evidence="2" key="1">
    <citation type="submission" date="2015-01" db="EMBL/GenBank/DDBJ databases">
        <authorList>
            <person name="Durling Mikael"/>
        </authorList>
    </citation>
    <scope>NUCLEOTIDE SEQUENCE</scope>
</reference>
<sequence>MASHKLSYRTLDVFTNKRFKGNQLAVLDVEKTVLSPPQMQMIAREFNFSETVFLRRNDSGEFAVNIYTPVTEIDFAGHPVIGTGHVIFQRLLPSLQEYQVSSEIRLSTNSGPVTLHHNAEEATVSAQVPHNIHIHSRLTTKEQVLKTQPSLHEHSSSLEEGYPAVSIVKRVTYTLVDLTRDLEVFTCLSAGPSQATELDDGWSPSFTGVMYYLTSAPYMEEGFVMQRLRVRMIAINLEDPACGSGCSSLCAYLALQRGGPRAQFKFLIEQGKEIGRDSFIHVGVTLNQSGDGVEIISLTGQAAMVMEGTLLLPE</sequence>
<dbReference type="GO" id="GO:0005737">
    <property type="term" value="C:cytoplasm"/>
    <property type="evidence" value="ECO:0007669"/>
    <property type="project" value="TreeGrafter"/>
</dbReference>
<dbReference type="PIRSF" id="PIRSF016184">
    <property type="entry name" value="PhzC_PhzF"/>
    <property type="match status" value="1"/>
</dbReference>